<dbReference type="PANTHER" id="PTHR47096">
    <property type="entry name" value="MISSHAPEN LIKE KINASE 1"/>
    <property type="match status" value="1"/>
</dbReference>
<keyword evidence="3" id="KW-1185">Reference proteome</keyword>
<feature type="region of interest" description="Disordered" evidence="1">
    <location>
        <begin position="300"/>
        <end position="341"/>
    </location>
</feature>
<feature type="compositionally biased region" description="Polar residues" evidence="1">
    <location>
        <begin position="320"/>
        <end position="341"/>
    </location>
</feature>
<evidence type="ECO:0000313" key="4">
    <source>
        <dbReference type="WBParaSite" id="TCNE_0001571501-mRNA-1"/>
    </source>
</evidence>
<feature type="region of interest" description="Disordered" evidence="1">
    <location>
        <begin position="1027"/>
        <end position="1055"/>
    </location>
</feature>
<dbReference type="InterPro" id="IPR051700">
    <property type="entry name" value="STE20_Ser-Thr_kinase"/>
</dbReference>
<feature type="region of interest" description="Disordered" evidence="1">
    <location>
        <begin position="247"/>
        <end position="273"/>
    </location>
</feature>
<reference evidence="4" key="1">
    <citation type="submission" date="2016-06" db="UniProtKB">
        <authorList>
            <consortium name="WormBaseParasite"/>
        </authorList>
    </citation>
    <scope>IDENTIFICATION</scope>
</reference>
<evidence type="ECO:0000256" key="1">
    <source>
        <dbReference type="SAM" id="MobiDB-lite"/>
    </source>
</evidence>
<dbReference type="Proteomes" id="UP000050794">
    <property type="component" value="Unassembled WGS sequence"/>
</dbReference>
<feature type="compositionally biased region" description="Polar residues" evidence="1">
    <location>
        <begin position="443"/>
        <end position="457"/>
    </location>
</feature>
<organism evidence="3 4">
    <name type="scientific">Toxocara canis</name>
    <name type="common">Canine roundworm</name>
    <dbReference type="NCBI Taxonomy" id="6265"/>
    <lineage>
        <taxon>Eukaryota</taxon>
        <taxon>Metazoa</taxon>
        <taxon>Ecdysozoa</taxon>
        <taxon>Nematoda</taxon>
        <taxon>Chromadorea</taxon>
        <taxon>Rhabditida</taxon>
        <taxon>Spirurina</taxon>
        <taxon>Ascaridomorpha</taxon>
        <taxon>Ascaridoidea</taxon>
        <taxon>Toxocaridae</taxon>
        <taxon>Toxocara</taxon>
    </lineage>
</organism>
<feature type="region of interest" description="Disordered" evidence="1">
    <location>
        <begin position="426"/>
        <end position="457"/>
    </location>
</feature>
<dbReference type="EMBL" id="UYWY01023048">
    <property type="protein sequence ID" value="VDM47035.1"/>
    <property type="molecule type" value="Genomic_DNA"/>
</dbReference>
<feature type="compositionally biased region" description="Basic and acidic residues" evidence="1">
    <location>
        <begin position="215"/>
        <end position="229"/>
    </location>
</feature>
<dbReference type="PROSITE" id="PS51257">
    <property type="entry name" value="PROKAR_LIPOPROTEIN"/>
    <property type="match status" value="1"/>
</dbReference>
<feature type="region of interest" description="Disordered" evidence="1">
    <location>
        <begin position="206"/>
        <end position="233"/>
    </location>
</feature>
<reference evidence="2 3" key="2">
    <citation type="submission" date="2018-11" db="EMBL/GenBank/DDBJ databases">
        <authorList>
            <consortium name="Pathogen Informatics"/>
        </authorList>
    </citation>
    <scope>NUCLEOTIDE SEQUENCE [LARGE SCALE GENOMIC DNA]</scope>
</reference>
<proteinExistence type="predicted"/>
<accession>A0A183V4P4</accession>
<evidence type="ECO:0000313" key="2">
    <source>
        <dbReference type="EMBL" id="VDM47035.1"/>
    </source>
</evidence>
<name>A0A183V4P4_TOXCA</name>
<feature type="compositionally biased region" description="Polar residues" evidence="1">
    <location>
        <begin position="1108"/>
        <end position="1138"/>
    </location>
</feature>
<dbReference type="PANTHER" id="PTHR47096:SF1">
    <property type="entry name" value="MISSHAPEN LIKE KINASE 1"/>
    <property type="match status" value="1"/>
</dbReference>
<feature type="compositionally biased region" description="Polar residues" evidence="1">
    <location>
        <begin position="1191"/>
        <end position="1201"/>
    </location>
</feature>
<feature type="region of interest" description="Disordered" evidence="1">
    <location>
        <begin position="531"/>
        <end position="707"/>
    </location>
</feature>
<feature type="region of interest" description="Disordered" evidence="1">
    <location>
        <begin position="1103"/>
        <end position="1201"/>
    </location>
</feature>
<dbReference type="GO" id="GO:0005829">
    <property type="term" value="C:cytosol"/>
    <property type="evidence" value="ECO:0007669"/>
    <property type="project" value="TreeGrafter"/>
</dbReference>
<feature type="compositionally biased region" description="Low complexity" evidence="1">
    <location>
        <begin position="531"/>
        <end position="665"/>
    </location>
</feature>
<protein>
    <submittedName>
        <fullName evidence="4">SPOC domain-containing protein</fullName>
    </submittedName>
</protein>
<sequence length="1310" mass="139573">MVSPNYRPLLDHWPHVQVIVCCHVLSFACAVVPLAKKTKLCGDEACTGMCNQSENSAARASEKLFEGKFHRSMTANDDRFLASKENDLVSIYAIKFSDRTDLMEGALLREPERRGSFFSSHITLDGYVDFLKSAVESNKTLFMISTDPRDHPGKKLVGLKSAYPELVRDYEVNSKRLAAEGVIPQAVPLNLEALDAKVIEALNHMGHGHSHAHGHSHDGIGHGHAHSHEPPPVATQATLKQAPIAAANNDGPDAAVQSAQQKAHSVPTPIAQGDPQLAAANLGAAQNTQNVSAVNIEPTSALPSAEQTPPAGTPIGSTGPELTTSSSGTPSNTQDLNNPTVVRQNVLVQSEEEDEIDRFIREEMEGMAKAAADAAVQGGNKSLLPQQSAAEEDEIDRFIREEMEGMAKAAADAAVQGSNKSLLPQQSAAGVAAQGASVDPKITPSSGQLPSNPNAQQHQPQKIFVLGAEGTVEQLSPQSQTVRPASVPMSQIPFDSAAQQLVAPAVPQQPVVRPSSVPVSEIPVADPSEIVQQQQPPQTVVQKQQPSQTVIPQQQQQPSQTIIQQQQQPSKTVAQQQQQHLQINDQRQQQPPQTAAQQQQQPSETVSQQQQQPRQINDQQQPSQTIIQQQQHSSQIVAQQQRQQQPHQMNDQQQPSQTIAQQQQQPSKTVAQQQQQHSQINDQQQPSQTVAQQQPSQTVAQQQKQPNTLVSDAAKVQTAETLTAGGLSFGIGAQVPPNLGTTTGGATVRTDLRHTDTVETQVHTSANNVANQGAQAGVSEQPVSDPVGSLPAQPTGQNPSGEIPVSNPAVDVPQLPTNSDLNIANHLPADSAPVDVPPSQSAFDYASSPQGPNIATEHLHSTLLANQSQARIAGLPLLGMLATRAASEGIPPEAIMVCPVAAASNPNVPPVAVPEPLTVSTVIPSVLVGLTGVQLEPAMSNGTDQLLSTKLHSSRISGDVGDLLQPVKSCLECALSQKLAATDPIREHSDATGLPKTKDMDATTYRESNNDTAKATVLEREDSHINETDTVETSVKTDQGDGHQAMPEAGADFPSGDNVAAHAQDSAQMAAKPEVKEVRTEIMEEDGLGYCIKGDCNRMFVDPEKNSDAASAQPQPGISVNPTTPLPTGQITAPSSVVQPPAKSAKEETHHQPSSQEPSIQPADGLPSQMGQDRSSPQGQQVVSQSPPAESVTQAPQNIQPAPSGLGKWLSRVIALFRYALPPSLAGIDDAGIVVSLMVPICLAIHLLRTFLLSDNSEQDAFDRRTLHDALTAVRERDEQIKASHSILLICINSLTTFEIVKHEYGLYGP</sequence>
<feature type="compositionally biased region" description="Low complexity" evidence="1">
    <location>
        <begin position="672"/>
        <end position="703"/>
    </location>
</feature>
<evidence type="ECO:0000313" key="3">
    <source>
        <dbReference type="Proteomes" id="UP000050794"/>
    </source>
</evidence>
<dbReference type="WBParaSite" id="TCNE_0001571501-mRNA-1">
    <property type="protein sequence ID" value="TCNE_0001571501-mRNA-1"/>
    <property type="gene ID" value="TCNE_0001571501"/>
</dbReference>
<feature type="compositionally biased region" description="Low complexity" evidence="1">
    <location>
        <begin position="1175"/>
        <end position="1188"/>
    </location>
</feature>
<feature type="region of interest" description="Disordered" evidence="1">
    <location>
        <begin position="774"/>
        <end position="810"/>
    </location>
</feature>
<feature type="region of interest" description="Disordered" evidence="1">
    <location>
        <begin position="728"/>
        <end position="747"/>
    </location>
</feature>
<feature type="compositionally biased region" description="Low complexity" evidence="1">
    <location>
        <begin position="426"/>
        <end position="438"/>
    </location>
</feature>
<gene>
    <name evidence="2" type="ORF">TCNE_LOCUS15714</name>
</gene>